<dbReference type="Pfam" id="PF01693">
    <property type="entry name" value="Cauli_VI"/>
    <property type="match status" value="1"/>
</dbReference>
<dbReference type="GO" id="GO:0046872">
    <property type="term" value="F:metal ion binding"/>
    <property type="evidence" value="ECO:0007669"/>
    <property type="project" value="UniProtKB-KW"/>
</dbReference>
<keyword evidence="11" id="KW-1185">Reference proteome</keyword>
<keyword evidence="8" id="KW-0460">Magnesium</keyword>
<dbReference type="AlphaFoldDB" id="A0A8T0INR9"/>
<feature type="domain" description="Ribonuclease H1 N-terminal" evidence="9">
    <location>
        <begin position="108"/>
        <end position="151"/>
    </location>
</feature>
<keyword evidence="7" id="KW-0378">Hydrolase</keyword>
<dbReference type="EC" id="3.1.26.4" evidence="3"/>
<keyword evidence="5" id="KW-0479">Metal-binding</keyword>
<reference evidence="10" key="1">
    <citation type="submission" date="2020-06" db="EMBL/GenBank/DDBJ databases">
        <title>WGS assembly of Ceratodon purpureus strain R40.</title>
        <authorList>
            <person name="Carey S.B."/>
            <person name="Jenkins J."/>
            <person name="Shu S."/>
            <person name="Lovell J.T."/>
            <person name="Sreedasyam A."/>
            <person name="Maumus F."/>
            <person name="Tiley G.P."/>
            <person name="Fernandez-Pozo N."/>
            <person name="Barry K."/>
            <person name="Chen C."/>
            <person name="Wang M."/>
            <person name="Lipzen A."/>
            <person name="Daum C."/>
            <person name="Saski C.A."/>
            <person name="Payton A.C."/>
            <person name="Mcbreen J.C."/>
            <person name="Conrad R.E."/>
            <person name="Kollar L.M."/>
            <person name="Olsson S."/>
            <person name="Huttunen S."/>
            <person name="Landis J.B."/>
            <person name="Wickett N.J."/>
            <person name="Johnson M.G."/>
            <person name="Rensing S.A."/>
            <person name="Grimwood J."/>
            <person name="Schmutz J."/>
            <person name="Mcdaniel S.F."/>
        </authorList>
    </citation>
    <scope>NUCLEOTIDE SEQUENCE</scope>
    <source>
        <strain evidence="10">R40</strain>
    </source>
</reference>
<dbReference type="SUPFAM" id="SSF55658">
    <property type="entry name" value="L9 N-domain-like"/>
    <property type="match status" value="1"/>
</dbReference>
<evidence type="ECO:0000256" key="4">
    <source>
        <dbReference type="ARBA" id="ARBA00022722"/>
    </source>
</evidence>
<dbReference type="Gene3D" id="3.40.970.10">
    <property type="entry name" value="Ribonuclease H1, N-terminal domain"/>
    <property type="match status" value="1"/>
</dbReference>
<organism evidence="10 11">
    <name type="scientific">Ceratodon purpureus</name>
    <name type="common">Fire moss</name>
    <name type="synonym">Dicranum purpureum</name>
    <dbReference type="NCBI Taxonomy" id="3225"/>
    <lineage>
        <taxon>Eukaryota</taxon>
        <taxon>Viridiplantae</taxon>
        <taxon>Streptophyta</taxon>
        <taxon>Embryophyta</taxon>
        <taxon>Bryophyta</taxon>
        <taxon>Bryophytina</taxon>
        <taxon>Bryopsida</taxon>
        <taxon>Dicranidae</taxon>
        <taxon>Pseudoditrichales</taxon>
        <taxon>Ditrichaceae</taxon>
        <taxon>Ceratodon</taxon>
    </lineage>
</organism>
<proteinExistence type="inferred from homology"/>
<evidence type="ECO:0000256" key="6">
    <source>
        <dbReference type="ARBA" id="ARBA00022759"/>
    </source>
</evidence>
<dbReference type="EMBL" id="CM026422">
    <property type="protein sequence ID" value="KAG0585420.1"/>
    <property type="molecule type" value="Genomic_DNA"/>
</dbReference>
<accession>A0A8T0INR9</accession>
<dbReference type="FunFam" id="3.40.970.10:FF:000001">
    <property type="entry name" value="Ribonuclease H1"/>
    <property type="match status" value="1"/>
</dbReference>
<dbReference type="InterPro" id="IPR011320">
    <property type="entry name" value="RNase_H1_N"/>
</dbReference>
<gene>
    <name evidence="10" type="ORF">KC19_2G010600</name>
</gene>
<dbReference type="InterPro" id="IPR037056">
    <property type="entry name" value="RNase_H1_N_sf"/>
</dbReference>
<comment type="cofactor">
    <cofactor evidence="1">
        <name>Mg(2+)</name>
        <dbReference type="ChEBI" id="CHEBI:18420"/>
    </cofactor>
</comment>
<sequence length="160" mass="18100">MSRKRCPARAFDSLQAQVNDLSTWEVFLVGLWLLIETIQRGCGAALRYTVSLVMRSLETPNEAEFDEDKDDFADASNVPESTICQVPKSHRAAIAARLLPVDIVRSQKFYAVRRGYRPSVYLSWDNCKIQVDGFRGAEHKSFRTLAEAKDFLGLCHSSVR</sequence>
<evidence type="ECO:0000256" key="1">
    <source>
        <dbReference type="ARBA" id="ARBA00001946"/>
    </source>
</evidence>
<comment type="similarity">
    <text evidence="2">Belongs to the RNase H family.</text>
</comment>
<keyword evidence="6" id="KW-0255">Endonuclease</keyword>
<keyword evidence="4" id="KW-0540">Nuclease</keyword>
<evidence type="ECO:0000256" key="7">
    <source>
        <dbReference type="ARBA" id="ARBA00022801"/>
    </source>
</evidence>
<dbReference type="InterPro" id="IPR009027">
    <property type="entry name" value="Ribosomal_bL9/RNase_H1_N"/>
</dbReference>
<evidence type="ECO:0000313" key="11">
    <source>
        <dbReference type="Proteomes" id="UP000822688"/>
    </source>
</evidence>
<evidence type="ECO:0000313" key="10">
    <source>
        <dbReference type="EMBL" id="KAG0585420.1"/>
    </source>
</evidence>
<evidence type="ECO:0000256" key="8">
    <source>
        <dbReference type="ARBA" id="ARBA00022842"/>
    </source>
</evidence>
<protein>
    <recommendedName>
        <fullName evidence="3">ribonuclease H</fullName>
        <ecNumber evidence="3">3.1.26.4</ecNumber>
    </recommendedName>
</protein>
<evidence type="ECO:0000259" key="9">
    <source>
        <dbReference type="Pfam" id="PF01693"/>
    </source>
</evidence>
<evidence type="ECO:0000256" key="2">
    <source>
        <dbReference type="ARBA" id="ARBA00005300"/>
    </source>
</evidence>
<comment type="caution">
    <text evidence="10">The sequence shown here is derived from an EMBL/GenBank/DDBJ whole genome shotgun (WGS) entry which is preliminary data.</text>
</comment>
<name>A0A8T0INR9_CERPU</name>
<dbReference type="GO" id="GO:0004523">
    <property type="term" value="F:RNA-DNA hybrid ribonuclease activity"/>
    <property type="evidence" value="ECO:0007669"/>
    <property type="project" value="UniProtKB-EC"/>
</dbReference>
<evidence type="ECO:0000256" key="5">
    <source>
        <dbReference type="ARBA" id="ARBA00022723"/>
    </source>
</evidence>
<evidence type="ECO:0000256" key="3">
    <source>
        <dbReference type="ARBA" id="ARBA00012180"/>
    </source>
</evidence>
<dbReference type="Proteomes" id="UP000822688">
    <property type="component" value="Chromosome 2"/>
</dbReference>